<accession>A0A1S3X6M5</accession>
<organism evidence="2">
    <name type="scientific">Nicotiana tabacum</name>
    <name type="common">Common tobacco</name>
    <dbReference type="NCBI Taxonomy" id="4097"/>
    <lineage>
        <taxon>Eukaryota</taxon>
        <taxon>Viridiplantae</taxon>
        <taxon>Streptophyta</taxon>
        <taxon>Embryophyta</taxon>
        <taxon>Tracheophyta</taxon>
        <taxon>Spermatophyta</taxon>
        <taxon>Magnoliopsida</taxon>
        <taxon>eudicotyledons</taxon>
        <taxon>Gunneridae</taxon>
        <taxon>Pentapetalae</taxon>
        <taxon>asterids</taxon>
        <taxon>lamiids</taxon>
        <taxon>Solanales</taxon>
        <taxon>Solanaceae</taxon>
        <taxon>Nicotianoideae</taxon>
        <taxon>Nicotianeae</taxon>
        <taxon>Nicotiana</taxon>
    </lineage>
</organism>
<dbReference type="AlphaFoldDB" id="A0A1S3X6M5"/>
<dbReference type="RefSeq" id="XP_016435496.1">
    <property type="nucleotide sequence ID" value="XM_016580010.1"/>
</dbReference>
<evidence type="ECO:0000313" key="2">
    <source>
        <dbReference type="RefSeq" id="XP_016435496.1"/>
    </source>
</evidence>
<feature type="region of interest" description="Disordered" evidence="1">
    <location>
        <begin position="31"/>
        <end position="57"/>
    </location>
</feature>
<reference evidence="2" key="1">
    <citation type="submission" date="2025-08" db="UniProtKB">
        <authorList>
            <consortium name="RefSeq"/>
        </authorList>
    </citation>
    <scope>IDENTIFICATION</scope>
</reference>
<dbReference type="PaxDb" id="4097-A0A1S3X6M5"/>
<dbReference type="OrthoDB" id="10314196at2759"/>
<gene>
    <name evidence="2" type="primary">LOC107761744</name>
</gene>
<sequence>MKGGKSVVKTNNMIGVKKNAPVTKKMKEVKMEQMELSDCEEESVHPTNGSNGGGNPCYPHPARASLLTNPRGLHVLSSFSWRSSGSSCQMLRKLLTRQRQIKGGRNINRRRMLMTGE</sequence>
<dbReference type="KEGG" id="nta:107761744"/>
<protein>
    <submittedName>
        <fullName evidence="2">Uncharacterized protein</fullName>
    </submittedName>
</protein>
<proteinExistence type="predicted"/>
<name>A0A1S3X6M5_TOBAC</name>
<evidence type="ECO:0000256" key="1">
    <source>
        <dbReference type="SAM" id="MobiDB-lite"/>
    </source>
</evidence>